<dbReference type="Pfam" id="PF00450">
    <property type="entry name" value="Peptidase_S10"/>
    <property type="match status" value="1"/>
</dbReference>
<evidence type="ECO:0000256" key="3">
    <source>
        <dbReference type="ARBA" id="ARBA00022670"/>
    </source>
</evidence>
<dbReference type="GO" id="GO:0006508">
    <property type="term" value="P:proteolysis"/>
    <property type="evidence" value="ECO:0007669"/>
    <property type="project" value="UniProtKB-KW"/>
</dbReference>
<dbReference type="InterPro" id="IPR001563">
    <property type="entry name" value="Peptidase_S10"/>
</dbReference>
<dbReference type="EMBL" id="OZ034818">
    <property type="protein sequence ID" value="CAL1387215.1"/>
    <property type="molecule type" value="Genomic_DNA"/>
</dbReference>
<evidence type="ECO:0000256" key="4">
    <source>
        <dbReference type="ARBA" id="ARBA00022801"/>
    </source>
</evidence>
<accession>A0AAV2ENZ4</accession>
<dbReference type="InterPro" id="IPR029058">
    <property type="entry name" value="AB_hydrolase_fold"/>
</dbReference>
<dbReference type="SUPFAM" id="SSF53474">
    <property type="entry name" value="alpha/beta-Hydrolases"/>
    <property type="match status" value="1"/>
</dbReference>
<name>A0AAV2ENZ4_9ROSI</name>
<dbReference type="PROSITE" id="PS00560">
    <property type="entry name" value="CARBOXYPEPT_SER_HIS"/>
    <property type="match status" value="1"/>
</dbReference>
<keyword evidence="3" id="KW-0645">Protease</keyword>
<dbReference type="Proteomes" id="UP001497516">
    <property type="component" value="Chromosome 5"/>
</dbReference>
<dbReference type="InterPro" id="IPR033124">
    <property type="entry name" value="Ser_caboxypep_his_AS"/>
</dbReference>
<keyword evidence="2" id="KW-0121">Carboxypeptidase</keyword>
<evidence type="ECO:0000313" key="6">
    <source>
        <dbReference type="EMBL" id="CAL1387215.1"/>
    </source>
</evidence>
<protein>
    <recommendedName>
        <fullName evidence="8">Carboxypeptidase</fullName>
    </recommendedName>
</protein>
<dbReference type="AlphaFoldDB" id="A0AAV2ENZ4"/>
<comment type="similarity">
    <text evidence="1">Belongs to the peptidase S10 family.</text>
</comment>
<evidence type="ECO:0000313" key="7">
    <source>
        <dbReference type="Proteomes" id="UP001497516"/>
    </source>
</evidence>
<organism evidence="6 7">
    <name type="scientific">Linum trigynum</name>
    <dbReference type="NCBI Taxonomy" id="586398"/>
    <lineage>
        <taxon>Eukaryota</taxon>
        <taxon>Viridiplantae</taxon>
        <taxon>Streptophyta</taxon>
        <taxon>Embryophyta</taxon>
        <taxon>Tracheophyta</taxon>
        <taxon>Spermatophyta</taxon>
        <taxon>Magnoliopsida</taxon>
        <taxon>eudicotyledons</taxon>
        <taxon>Gunneridae</taxon>
        <taxon>Pentapetalae</taxon>
        <taxon>rosids</taxon>
        <taxon>fabids</taxon>
        <taxon>Malpighiales</taxon>
        <taxon>Linaceae</taxon>
        <taxon>Linum</taxon>
    </lineage>
</organism>
<sequence>MTYDRNNLENPTIGVVGSLVSSGIQVLVYIVDQDSVLPFIGKRTLVNRLAKQMGLNTTVSYRPWFDVGVWTHVYCGNKLAFATIRGASHLAPFSSPKRSLSLFAIFLDRKSLAT</sequence>
<gene>
    <name evidence="6" type="ORF">LTRI10_LOCUS28213</name>
</gene>
<dbReference type="GO" id="GO:0004185">
    <property type="term" value="F:serine-type carboxypeptidase activity"/>
    <property type="evidence" value="ECO:0007669"/>
    <property type="project" value="InterPro"/>
</dbReference>
<evidence type="ECO:0000256" key="2">
    <source>
        <dbReference type="ARBA" id="ARBA00022645"/>
    </source>
</evidence>
<reference evidence="6 7" key="1">
    <citation type="submission" date="2024-04" db="EMBL/GenBank/DDBJ databases">
        <authorList>
            <person name="Fracassetti M."/>
        </authorList>
    </citation>
    <scope>NUCLEOTIDE SEQUENCE [LARGE SCALE GENOMIC DNA]</scope>
</reference>
<evidence type="ECO:0008006" key="8">
    <source>
        <dbReference type="Google" id="ProtNLM"/>
    </source>
</evidence>
<keyword evidence="4" id="KW-0378">Hydrolase</keyword>
<evidence type="ECO:0000256" key="5">
    <source>
        <dbReference type="ARBA" id="ARBA00023180"/>
    </source>
</evidence>
<evidence type="ECO:0000256" key="1">
    <source>
        <dbReference type="ARBA" id="ARBA00009431"/>
    </source>
</evidence>
<proteinExistence type="inferred from homology"/>
<keyword evidence="5" id="KW-0325">Glycoprotein</keyword>
<dbReference type="Gene3D" id="3.40.50.1820">
    <property type="entry name" value="alpha/beta hydrolase"/>
    <property type="match status" value="1"/>
</dbReference>
<keyword evidence="7" id="KW-1185">Reference proteome</keyword>